<evidence type="ECO:0008006" key="3">
    <source>
        <dbReference type="Google" id="ProtNLM"/>
    </source>
</evidence>
<feature type="non-terminal residue" evidence="1">
    <location>
        <position position="51"/>
    </location>
</feature>
<feature type="non-terminal residue" evidence="1">
    <location>
        <position position="1"/>
    </location>
</feature>
<dbReference type="AlphaFoldDB" id="A0A9W9APY1"/>
<sequence length="51" mass="6057">ESCEYEADKQRLKRHIENTHLKISTHDTPFKCPFDGCNVSYNDSARLHRHK</sequence>
<reference evidence="1" key="1">
    <citation type="submission" date="2022-08" db="EMBL/GenBank/DDBJ databases">
        <authorList>
            <consortium name="DOE Joint Genome Institute"/>
            <person name="Min B."/>
            <person name="Riley R."/>
            <person name="Sierra-Patev S."/>
            <person name="Naranjo-Ortiz M."/>
            <person name="Looney B."/>
            <person name="Konkel Z."/>
            <person name="Slot J.C."/>
            <person name="Sakamoto Y."/>
            <person name="Steenwyk J.L."/>
            <person name="Rokas A."/>
            <person name="Carro J."/>
            <person name="Camarero S."/>
            <person name="Ferreira P."/>
            <person name="Molpeceres G."/>
            <person name="Ruiz-Duenas F.J."/>
            <person name="Serrano A."/>
            <person name="Henrissat B."/>
            <person name="Drula E."/>
            <person name="Hughes K.W."/>
            <person name="Mata J.L."/>
            <person name="Ishikawa N.K."/>
            <person name="Vargas-Isla R."/>
            <person name="Ushijima S."/>
            <person name="Smith C.A."/>
            <person name="Ahrendt S."/>
            <person name="Andreopoulos W."/>
            <person name="He G."/>
            <person name="Labutti K."/>
            <person name="Lipzen A."/>
            <person name="Ng V."/>
            <person name="Sandor L."/>
            <person name="Barry K."/>
            <person name="Martinez A.T."/>
            <person name="Xiao Y."/>
            <person name="Gibbons J.G."/>
            <person name="Terashima K."/>
            <person name="Hibbett D.S."/>
            <person name="Grigoriev I.V."/>
        </authorList>
    </citation>
    <scope>NUCLEOTIDE SEQUENCE</scope>
    <source>
        <strain evidence="1">Sp2 HRB7682 ss15</strain>
    </source>
</reference>
<gene>
    <name evidence="1" type="ORF">C8J55DRAFT_392281</name>
</gene>
<proteinExistence type="predicted"/>
<dbReference type="SUPFAM" id="SSF57667">
    <property type="entry name" value="beta-beta-alpha zinc fingers"/>
    <property type="match status" value="1"/>
</dbReference>
<organism evidence="1 2">
    <name type="scientific">Lentinula lateritia</name>
    <dbReference type="NCBI Taxonomy" id="40482"/>
    <lineage>
        <taxon>Eukaryota</taxon>
        <taxon>Fungi</taxon>
        <taxon>Dikarya</taxon>
        <taxon>Basidiomycota</taxon>
        <taxon>Agaricomycotina</taxon>
        <taxon>Agaricomycetes</taxon>
        <taxon>Agaricomycetidae</taxon>
        <taxon>Agaricales</taxon>
        <taxon>Marasmiineae</taxon>
        <taxon>Omphalotaceae</taxon>
        <taxon>Lentinula</taxon>
    </lineage>
</organism>
<accession>A0A9W9APY1</accession>
<reference evidence="1" key="2">
    <citation type="journal article" date="2023" name="Proc. Natl. Acad. Sci. U.S.A.">
        <title>A global phylogenomic analysis of the shiitake genus Lentinula.</title>
        <authorList>
            <person name="Sierra-Patev S."/>
            <person name="Min B."/>
            <person name="Naranjo-Ortiz M."/>
            <person name="Looney B."/>
            <person name="Konkel Z."/>
            <person name="Slot J.C."/>
            <person name="Sakamoto Y."/>
            <person name="Steenwyk J.L."/>
            <person name="Rokas A."/>
            <person name="Carro J."/>
            <person name="Camarero S."/>
            <person name="Ferreira P."/>
            <person name="Molpeceres G."/>
            <person name="Ruiz-Duenas F.J."/>
            <person name="Serrano A."/>
            <person name="Henrissat B."/>
            <person name="Drula E."/>
            <person name="Hughes K.W."/>
            <person name="Mata J.L."/>
            <person name="Ishikawa N.K."/>
            <person name="Vargas-Isla R."/>
            <person name="Ushijima S."/>
            <person name="Smith C.A."/>
            <person name="Donoghue J."/>
            <person name="Ahrendt S."/>
            <person name="Andreopoulos W."/>
            <person name="He G."/>
            <person name="LaButti K."/>
            <person name="Lipzen A."/>
            <person name="Ng V."/>
            <person name="Riley R."/>
            <person name="Sandor L."/>
            <person name="Barry K."/>
            <person name="Martinez A.T."/>
            <person name="Xiao Y."/>
            <person name="Gibbons J.G."/>
            <person name="Terashima K."/>
            <person name="Grigoriev I.V."/>
            <person name="Hibbett D."/>
        </authorList>
    </citation>
    <scope>NUCLEOTIDE SEQUENCE</scope>
    <source>
        <strain evidence="1">Sp2 HRB7682 ss15</strain>
    </source>
</reference>
<dbReference type="EMBL" id="JANVFS010000009">
    <property type="protein sequence ID" value="KAJ4487099.1"/>
    <property type="molecule type" value="Genomic_DNA"/>
</dbReference>
<dbReference type="Proteomes" id="UP001150238">
    <property type="component" value="Unassembled WGS sequence"/>
</dbReference>
<evidence type="ECO:0000313" key="2">
    <source>
        <dbReference type="Proteomes" id="UP001150238"/>
    </source>
</evidence>
<protein>
    <recommendedName>
        <fullName evidence="3">C2H2-type domain-containing protein</fullName>
    </recommendedName>
</protein>
<dbReference type="Gene3D" id="3.30.160.60">
    <property type="entry name" value="Classic Zinc Finger"/>
    <property type="match status" value="1"/>
</dbReference>
<name>A0A9W9APY1_9AGAR</name>
<comment type="caution">
    <text evidence="1">The sequence shown here is derived from an EMBL/GenBank/DDBJ whole genome shotgun (WGS) entry which is preliminary data.</text>
</comment>
<evidence type="ECO:0000313" key="1">
    <source>
        <dbReference type="EMBL" id="KAJ4487099.1"/>
    </source>
</evidence>
<dbReference type="InterPro" id="IPR036236">
    <property type="entry name" value="Znf_C2H2_sf"/>
</dbReference>